<proteinExistence type="predicted"/>
<sequence length="103" mass="12075">MKKLEDLGFKKNNKNINGFRPHYKRNNDLLFLIGSDFWVGKICDIKHAYKDSLFTIWGIITEKAPFNAEKDWVTVNEFILLKLEPLSVGQWAKNGNEIEYIEL</sequence>
<evidence type="ECO:0000313" key="1">
    <source>
        <dbReference type="EMBL" id="MFA9191103.1"/>
    </source>
</evidence>
<gene>
    <name evidence="1" type="ORF">AAGV28_06940</name>
</gene>
<accession>A0ABV4TAW0</accession>
<reference evidence="1 2" key="1">
    <citation type="submission" date="2024-04" db="EMBL/GenBank/DDBJ databases">
        <title>New Clade of Flavobacterium.</title>
        <authorList>
            <person name="Matos L."/>
            <person name="Proenca D.N."/>
            <person name="Fransisco R.M."/>
            <person name="Chung A.P."/>
            <person name="Maccario L."/>
            <person name="Sorensen S.J."/>
            <person name="Morais P.V."/>
        </authorList>
    </citation>
    <scope>NUCLEOTIDE SEQUENCE [LARGE SCALE GENOMIC DNA]</scope>
    <source>
        <strain evidence="1 2">FZUC8N2.13</strain>
    </source>
</reference>
<keyword evidence="2" id="KW-1185">Reference proteome</keyword>
<dbReference type="Proteomes" id="UP001574169">
    <property type="component" value="Unassembled WGS sequence"/>
</dbReference>
<organism evidence="1 2">
    <name type="scientific">Flavobacterium zubiriense</name>
    <dbReference type="NCBI Taxonomy" id="3138075"/>
    <lineage>
        <taxon>Bacteria</taxon>
        <taxon>Pseudomonadati</taxon>
        <taxon>Bacteroidota</taxon>
        <taxon>Flavobacteriia</taxon>
        <taxon>Flavobacteriales</taxon>
        <taxon>Flavobacteriaceae</taxon>
        <taxon>Flavobacterium</taxon>
    </lineage>
</organism>
<name>A0ABV4TAW0_9FLAO</name>
<dbReference type="RefSeq" id="WP_373406096.1">
    <property type="nucleotide sequence ID" value="NZ_JBCFQL010000006.1"/>
</dbReference>
<dbReference type="EMBL" id="JBCFQL010000006">
    <property type="protein sequence ID" value="MFA9191103.1"/>
    <property type="molecule type" value="Genomic_DNA"/>
</dbReference>
<protein>
    <recommendedName>
        <fullName evidence="3">DUF551 domain-containing protein</fullName>
    </recommendedName>
</protein>
<evidence type="ECO:0008006" key="3">
    <source>
        <dbReference type="Google" id="ProtNLM"/>
    </source>
</evidence>
<evidence type="ECO:0000313" key="2">
    <source>
        <dbReference type="Proteomes" id="UP001574169"/>
    </source>
</evidence>
<comment type="caution">
    <text evidence="1">The sequence shown here is derived from an EMBL/GenBank/DDBJ whole genome shotgun (WGS) entry which is preliminary data.</text>
</comment>